<dbReference type="Gene3D" id="2.40.440.10">
    <property type="entry name" value="L,D-transpeptidase catalytic domain-like"/>
    <property type="match status" value="1"/>
</dbReference>
<dbReference type="GO" id="GO:0005576">
    <property type="term" value="C:extracellular region"/>
    <property type="evidence" value="ECO:0007669"/>
    <property type="project" value="TreeGrafter"/>
</dbReference>
<dbReference type="PROSITE" id="PS52029">
    <property type="entry name" value="LD_TPASE"/>
    <property type="match status" value="1"/>
</dbReference>
<evidence type="ECO:0000256" key="8">
    <source>
        <dbReference type="SAM" id="MobiDB-lite"/>
    </source>
</evidence>
<keyword evidence="4 7" id="KW-0133">Cell shape</keyword>
<keyword evidence="11" id="KW-1185">Reference proteome</keyword>
<dbReference type="GO" id="GO:0071972">
    <property type="term" value="F:peptidoglycan L,D-transpeptidase activity"/>
    <property type="evidence" value="ECO:0007669"/>
    <property type="project" value="TreeGrafter"/>
</dbReference>
<evidence type="ECO:0000256" key="2">
    <source>
        <dbReference type="ARBA" id="ARBA00005992"/>
    </source>
</evidence>
<dbReference type="GO" id="GO:0018104">
    <property type="term" value="P:peptidoglycan-protein cross-linking"/>
    <property type="evidence" value="ECO:0007669"/>
    <property type="project" value="TreeGrafter"/>
</dbReference>
<dbReference type="InterPro" id="IPR050979">
    <property type="entry name" value="LD-transpeptidase"/>
</dbReference>
<dbReference type="SUPFAM" id="SSF141523">
    <property type="entry name" value="L,D-transpeptidase catalytic domain-like"/>
    <property type="match status" value="1"/>
</dbReference>
<evidence type="ECO:0000256" key="1">
    <source>
        <dbReference type="ARBA" id="ARBA00004752"/>
    </source>
</evidence>
<dbReference type="UniPathway" id="UPA00219"/>
<feature type="compositionally biased region" description="Basic and acidic residues" evidence="8">
    <location>
        <begin position="392"/>
        <end position="402"/>
    </location>
</feature>
<sequence>MTGHRPPRFQHLIMPHSPTRSDLRWTAKRVSPIRAAVAGMLCVALILPGGCAQRQYQGRPAAAVTDASVADSRSIPEPQEDPPEPGQLYDWSGHGRAISHIVIDTNEQKARFYDGVEQVGWTTIASGVARHATPRGEFAILEKVSKKRSNLYGKIVDSNGKVVKHSASNRDPVPEGGRFIGASMPHFMRMTYDGIGMHAGPIPRPGYPASHGCIRMPKTVAEAVFNHASTGTRVTVVGNGPDYGNYAERIARQRATAKTRSNGNTAASTSSRSSGTTAGGQQRTAASSSAPAPTPASTPVPVAAPATADTGATPTPRSVAAPEQRADWDQDQDQNQDQAQPREGVRATTDPAADLAGSGNDSNDAPGYILLPARVVGTEDSAQHDGPAPTDAKTRTGVEAAR</sequence>
<feature type="active site" description="Proton donor/acceptor" evidence="7">
    <location>
        <position position="198"/>
    </location>
</feature>
<evidence type="ECO:0000313" key="11">
    <source>
        <dbReference type="Proteomes" id="UP000322981"/>
    </source>
</evidence>
<dbReference type="GO" id="GO:0016740">
    <property type="term" value="F:transferase activity"/>
    <property type="evidence" value="ECO:0007669"/>
    <property type="project" value="UniProtKB-KW"/>
</dbReference>
<evidence type="ECO:0000313" key="10">
    <source>
        <dbReference type="EMBL" id="KAA6187826.1"/>
    </source>
</evidence>
<keyword evidence="6 7" id="KW-0961">Cell wall biogenesis/degradation</keyword>
<comment type="similarity">
    <text evidence="2">Belongs to the YkuD family.</text>
</comment>
<dbReference type="AlphaFoldDB" id="A0A5M8FVK0"/>
<feature type="compositionally biased region" description="Low complexity" evidence="8">
    <location>
        <begin position="299"/>
        <end position="316"/>
    </location>
</feature>
<comment type="pathway">
    <text evidence="1 7">Cell wall biogenesis; peptidoglycan biosynthesis.</text>
</comment>
<evidence type="ECO:0000256" key="7">
    <source>
        <dbReference type="PROSITE-ProRule" id="PRU01373"/>
    </source>
</evidence>
<dbReference type="Proteomes" id="UP000322981">
    <property type="component" value="Unassembled WGS sequence"/>
</dbReference>
<keyword evidence="3" id="KW-0808">Transferase</keyword>
<proteinExistence type="inferred from homology"/>
<reference evidence="10 11" key="1">
    <citation type="submission" date="2019-09" db="EMBL/GenBank/DDBJ databases">
        <title>Whole-genome sequence of the purple sulfur bacterium Thiohalocapsa marina DSM 19078.</title>
        <authorList>
            <person name="Kyndt J.A."/>
            <person name="Meyer T.E."/>
        </authorList>
    </citation>
    <scope>NUCLEOTIDE SEQUENCE [LARGE SCALE GENOMIC DNA]</scope>
    <source>
        <strain evidence="10 11">DSM 19078</strain>
    </source>
</reference>
<keyword evidence="5 7" id="KW-0573">Peptidoglycan synthesis</keyword>
<evidence type="ECO:0000256" key="5">
    <source>
        <dbReference type="ARBA" id="ARBA00022984"/>
    </source>
</evidence>
<dbReference type="GO" id="GO:0071555">
    <property type="term" value="P:cell wall organization"/>
    <property type="evidence" value="ECO:0007669"/>
    <property type="project" value="UniProtKB-UniRule"/>
</dbReference>
<evidence type="ECO:0000256" key="4">
    <source>
        <dbReference type="ARBA" id="ARBA00022960"/>
    </source>
</evidence>
<accession>A0A5M8FVK0</accession>
<evidence type="ECO:0000256" key="3">
    <source>
        <dbReference type="ARBA" id="ARBA00022679"/>
    </source>
</evidence>
<feature type="domain" description="L,D-TPase catalytic" evidence="9">
    <location>
        <begin position="99"/>
        <end position="237"/>
    </location>
</feature>
<organism evidence="10 11">
    <name type="scientific">Thiohalocapsa marina</name>
    <dbReference type="NCBI Taxonomy" id="424902"/>
    <lineage>
        <taxon>Bacteria</taxon>
        <taxon>Pseudomonadati</taxon>
        <taxon>Pseudomonadota</taxon>
        <taxon>Gammaproteobacteria</taxon>
        <taxon>Chromatiales</taxon>
        <taxon>Chromatiaceae</taxon>
        <taxon>Thiohalocapsa</taxon>
    </lineage>
</organism>
<feature type="region of interest" description="Disordered" evidence="8">
    <location>
        <begin position="67"/>
        <end position="86"/>
    </location>
</feature>
<evidence type="ECO:0000256" key="6">
    <source>
        <dbReference type="ARBA" id="ARBA00023316"/>
    </source>
</evidence>
<dbReference type="InterPro" id="IPR005490">
    <property type="entry name" value="LD_TPept_cat_dom"/>
</dbReference>
<dbReference type="OrthoDB" id="463216at2"/>
<dbReference type="PANTHER" id="PTHR30582:SF2">
    <property type="entry name" value="L,D-TRANSPEPTIDASE YCIB-RELATED"/>
    <property type="match status" value="1"/>
</dbReference>
<name>A0A5M8FVK0_9GAMM</name>
<gene>
    <name evidence="10" type="ORF">F2Q65_00865</name>
</gene>
<feature type="region of interest" description="Disordered" evidence="8">
    <location>
        <begin position="255"/>
        <end position="402"/>
    </location>
</feature>
<evidence type="ECO:0000259" key="9">
    <source>
        <dbReference type="PROSITE" id="PS52029"/>
    </source>
</evidence>
<dbReference type="Pfam" id="PF03734">
    <property type="entry name" value="YkuD"/>
    <property type="match status" value="1"/>
</dbReference>
<comment type="caution">
    <text evidence="10">The sequence shown here is derived from an EMBL/GenBank/DDBJ whole genome shotgun (WGS) entry which is preliminary data.</text>
</comment>
<dbReference type="EMBL" id="VWXX01000001">
    <property type="protein sequence ID" value="KAA6187826.1"/>
    <property type="molecule type" value="Genomic_DNA"/>
</dbReference>
<dbReference type="InterPro" id="IPR038063">
    <property type="entry name" value="Transpep_catalytic_dom"/>
</dbReference>
<feature type="compositionally biased region" description="Low complexity" evidence="8">
    <location>
        <begin position="259"/>
        <end position="291"/>
    </location>
</feature>
<protein>
    <submittedName>
        <fullName evidence="10">L,D-transpeptidase family protein</fullName>
    </submittedName>
</protein>
<dbReference type="GO" id="GO:0008360">
    <property type="term" value="P:regulation of cell shape"/>
    <property type="evidence" value="ECO:0007669"/>
    <property type="project" value="UniProtKB-UniRule"/>
</dbReference>
<dbReference type="CDD" id="cd16913">
    <property type="entry name" value="YkuD_like"/>
    <property type="match status" value="1"/>
</dbReference>
<dbReference type="PANTHER" id="PTHR30582">
    <property type="entry name" value="L,D-TRANSPEPTIDASE"/>
    <property type="match status" value="1"/>
</dbReference>
<feature type="active site" description="Nucleophile" evidence="7">
    <location>
        <position position="213"/>
    </location>
</feature>